<proteinExistence type="predicted"/>
<gene>
    <name evidence="3" type="ORF">K1X15_11030</name>
</gene>
<dbReference type="CDD" id="cd00130">
    <property type="entry name" value="PAS"/>
    <property type="match status" value="1"/>
</dbReference>
<sequence>MMQVTASQNLGQELDDDFGILSRLLDQAPLPSYILDLRGVVLYANGPGDELLGRGRTGCLGLNLVQAVYPADRDEAQWLTEALLEGRRPSYRAEHRFVDANNRRLWVSISVSLLNDSSGQPKYLWLQAADIEEQKNAALGLAAAERRWSFALESAGQGVWESDLERGTVFYSPSWTCRLVSRCNSTSRPKTGESDAMTENQMRDHPIDAEIAAVRTEIPRWIDETIELVELAVNRERVGNRLNPDTAERSRKLIVEVAQWQQKLTDWQSLDIGPRLHAELRILKATLDAAMDEANAAARQLLLQ</sequence>
<protein>
    <submittedName>
        <fullName evidence="3">PAS domain S-box protein</fullName>
    </submittedName>
</protein>
<dbReference type="InterPro" id="IPR035965">
    <property type="entry name" value="PAS-like_dom_sf"/>
</dbReference>
<dbReference type="EMBL" id="CP080590">
    <property type="protein sequence ID" value="QYO75191.1"/>
    <property type="molecule type" value="Genomic_DNA"/>
</dbReference>
<evidence type="ECO:0000259" key="2">
    <source>
        <dbReference type="PROSITE" id="PS50113"/>
    </source>
</evidence>
<dbReference type="NCBIfam" id="TIGR00229">
    <property type="entry name" value="sensory_box"/>
    <property type="match status" value="1"/>
</dbReference>
<name>A0ABX8W917_9HYPH</name>
<dbReference type="SMART" id="SM00091">
    <property type="entry name" value="PAS"/>
    <property type="match status" value="1"/>
</dbReference>
<evidence type="ECO:0000313" key="3">
    <source>
        <dbReference type="EMBL" id="QYO75191.1"/>
    </source>
</evidence>
<evidence type="ECO:0000313" key="4">
    <source>
        <dbReference type="Proteomes" id="UP000825799"/>
    </source>
</evidence>
<dbReference type="InterPro" id="IPR000014">
    <property type="entry name" value="PAS"/>
</dbReference>
<feature type="domain" description="PAC" evidence="2">
    <location>
        <begin position="91"/>
        <end position="143"/>
    </location>
</feature>
<evidence type="ECO:0000259" key="1">
    <source>
        <dbReference type="PROSITE" id="PS50112"/>
    </source>
</evidence>
<dbReference type="SUPFAM" id="SSF55785">
    <property type="entry name" value="PYP-like sensor domain (PAS domain)"/>
    <property type="match status" value="1"/>
</dbReference>
<dbReference type="PROSITE" id="PS50112">
    <property type="entry name" value="PAS"/>
    <property type="match status" value="1"/>
</dbReference>
<dbReference type="InterPro" id="IPR013767">
    <property type="entry name" value="PAS_fold"/>
</dbReference>
<dbReference type="Gene3D" id="3.30.450.20">
    <property type="entry name" value="PAS domain"/>
    <property type="match status" value="2"/>
</dbReference>
<organism evidence="3 4">
    <name type="scientific">Devosia salina</name>
    <dbReference type="NCBI Taxonomy" id="2860336"/>
    <lineage>
        <taxon>Bacteria</taxon>
        <taxon>Pseudomonadati</taxon>
        <taxon>Pseudomonadota</taxon>
        <taxon>Alphaproteobacteria</taxon>
        <taxon>Hyphomicrobiales</taxon>
        <taxon>Devosiaceae</taxon>
        <taxon>Devosia</taxon>
    </lineage>
</organism>
<reference evidence="3 4" key="1">
    <citation type="submission" date="2021-08" db="EMBL/GenBank/DDBJ databases">
        <title>Devosia salina sp. nov., isolated from the South China Sea sediment.</title>
        <authorList>
            <person name="Zhou Z."/>
        </authorList>
    </citation>
    <scope>NUCLEOTIDE SEQUENCE [LARGE SCALE GENOMIC DNA]</scope>
    <source>
        <strain evidence="3 4">SCS-3</strain>
    </source>
</reference>
<dbReference type="Proteomes" id="UP000825799">
    <property type="component" value="Chromosome"/>
</dbReference>
<dbReference type="Pfam" id="PF00989">
    <property type="entry name" value="PAS"/>
    <property type="match status" value="1"/>
</dbReference>
<feature type="domain" description="PAS" evidence="1">
    <location>
        <begin position="21"/>
        <end position="87"/>
    </location>
</feature>
<dbReference type="PROSITE" id="PS50113">
    <property type="entry name" value="PAC"/>
    <property type="match status" value="1"/>
</dbReference>
<dbReference type="InterPro" id="IPR000700">
    <property type="entry name" value="PAS-assoc_C"/>
</dbReference>
<keyword evidence="4" id="KW-1185">Reference proteome</keyword>
<dbReference type="RefSeq" id="WP_220303655.1">
    <property type="nucleotide sequence ID" value="NZ_CP080590.1"/>
</dbReference>
<accession>A0ABX8W917</accession>